<dbReference type="EMBL" id="SOZE01000008">
    <property type="protein sequence ID" value="TFF38007.1"/>
    <property type="molecule type" value="Genomic_DNA"/>
</dbReference>
<dbReference type="Gene3D" id="1.10.10.10">
    <property type="entry name" value="Winged helix-like DNA-binding domain superfamily/Winged helix DNA-binding domain"/>
    <property type="match status" value="1"/>
</dbReference>
<evidence type="ECO:0000313" key="2">
    <source>
        <dbReference type="EMBL" id="TFF38007.1"/>
    </source>
</evidence>
<dbReference type="InterPro" id="IPR000086">
    <property type="entry name" value="NUDIX_hydrolase_dom"/>
</dbReference>
<evidence type="ECO:0000259" key="1">
    <source>
        <dbReference type="PROSITE" id="PS51462"/>
    </source>
</evidence>
<dbReference type="SUPFAM" id="SSF55811">
    <property type="entry name" value="Nudix"/>
    <property type="match status" value="1"/>
</dbReference>
<dbReference type="OrthoDB" id="9786141at2"/>
<dbReference type="AlphaFoldDB" id="A0A4Y8SHK1"/>
<evidence type="ECO:0000313" key="3">
    <source>
        <dbReference type="Proteomes" id="UP000297540"/>
    </source>
</evidence>
<organism evidence="2 3">
    <name type="scientific">Mucilaginibacter psychrotolerans</name>
    <dbReference type="NCBI Taxonomy" id="1524096"/>
    <lineage>
        <taxon>Bacteria</taxon>
        <taxon>Pseudomonadati</taxon>
        <taxon>Bacteroidota</taxon>
        <taxon>Sphingobacteriia</taxon>
        <taxon>Sphingobacteriales</taxon>
        <taxon>Sphingobacteriaceae</taxon>
        <taxon>Mucilaginibacter</taxon>
    </lineage>
</organism>
<reference evidence="2 3" key="1">
    <citation type="journal article" date="2017" name="Int. J. Syst. Evol. Microbiol.">
        <title>Mucilaginibacterpsychrotolerans sp. nov., isolated from peatlands.</title>
        <authorList>
            <person name="Deng Y."/>
            <person name="Shen L."/>
            <person name="Xu B."/>
            <person name="Liu Y."/>
            <person name="Gu Z."/>
            <person name="Liu H."/>
            <person name="Zhou Y."/>
        </authorList>
    </citation>
    <scope>NUCLEOTIDE SEQUENCE [LARGE SCALE GENOMIC DNA]</scope>
    <source>
        <strain evidence="2 3">NH7-4</strain>
    </source>
</reference>
<dbReference type="Gene3D" id="3.90.79.10">
    <property type="entry name" value="Nucleoside Triphosphate Pyrophosphohydrolase"/>
    <property type="match status" value="1"/>
</dbReference>
<dbReference type="InterPro" id="IPR036390">
    <property type="entry name" value="WH_DNA-bd_sf"/>
</dbReference>
<dbReference type="PROSITE" id="PS51462">
    <property type="entry name" value="NUDIX"/>
    <property type="match status" value="1"/>
</dbReference>
<sequence>MENLQEARDFFEKGYLEYRPNISIDCAIFGYHNGELKVLLVKNKLIRKWYLPGGFIKKTESLDDAASRITAERTGLEKLFLKQVKAFGDVGRNSTLDVFDEEAFEQIIGFRIDESSWLAGETVTIGFYAITDIVNASPKADFFSEACRWFPVDALPELGFDHEEIVTEALSRMRIDLYHFPIGKNLLQPKFTLKEIKTLYEVLSGKTLNPTNFPNKLIALGLLTKLDEKRSIGGHRSPTYYKFNEDTYEKALEDGLVLV</sequence>
<dbReference type="SUPFAM" id="SSF46785">
    <property type="entry name" value="Winged helix' DNA-binding domain"/>
    <property type="match status" value="1"/>
</dbReference>
<dbReference type="InterPro" id="IPR015797">
    <property type="entry name" value="NUDIX_hydrolase-like_dom_sf"/>
</dbReference>
<dbReference type="Pfam" id="PF00293">
    <property type="entry name" value="NUDIX"/>
    <property type="match status" value="1"/>
</dbReference>
<dbReference type="PANTHER" id="PTHR43736">
    <property type="entry name" value="ADP-RIBOSE PYROPHOSPHATASE"/>
    <property type="match status" value="1"/>
</dbReference>
<gene>
    <name evidence="2" type="ORF">E2R66_10510</name>
</gene>
<dbReference type="InterPro" id="IPR054105">
    <property type="entry name" value="WHD_NrtR"/>
</dbReference>
<dbReference type="InterPro" id="IPR036388">
    <property type="entry name" value="WH-like_DNA-bd_sf"/>
</dbReference>
<protein>
    <submittedName>
        <fullName evidence="2">NUDIX domain-containing protein</fullName>
    </submittedName>
</protein>
<keyword evidence="3" id="KW-1185">Reference proteome</keyword>
<accession>A0A4Y8SHK1</accession>
<dbReference type="Proteomes" id="UP000297540">
    <property type="component" value="Unassembled WGS sequence"/>
</dbReference>
<dbReference type="RefSeq" id="WP_133229089.1">
    <property type="nucleotide sequence ID" value="NZ_SOZE01000008.1"/>
</dbReference>
<dbReference type="PANTHER" id="PTHR43736:SF4">
    <property type="entry name" value="SLR1690 PROTEIN"/>
    <property type="match status" value="1"/>
</dbReference>
<dbReference type="Pfam" id="PF21906">
    <property type="entry name" value="WHD_NrtR"/>
    <property type="match status" value="1"/>
</dbReference>
<proteinExistence type="predicted"/>
<feature type="domain" description="Nudix hydrolase" evidence="1">
    <location>
        <begin position="17"/>
        <end position="174"/>
    </location>
</feature>
<dbReference type="CDD" id="cd18873">
    <property type="entry name" value="NUDIX_NadM_like"/>
    <property type="match status" value="1"/>
</dbReference>
<comment type="caution">
    <text evidence="2">The sequence shown here is derived from an EMBL/GenBank/DDBJ whole genome shotgun (WGS) entry which is preliminary data.</text>
</comment>
<name>A0A4Y8SHK1_9SPHI</name>